<dbReference type="GO" id="GO:0035965">
    <property type="term" value="P:cardiolipin acyl-chain remodeling"/>
    <property type="evidence" value="ECO:0007669"/>
    <property type="project" value="TreeGrafter"/>
</dbReference>
<dbReference type="InterPro" id="IPR029058">
    <property type="entry name" value="AB_hydrolase_fold"/>
</dbReference>
<dbReference type="GO" id="GO:0042171">
    <property type="term" value="F:lysophosphatidic acid acyltransferase activity"/>
    <property type="evidence" value="ECO:0007669"/>
    <property type="project" value="TreeGrafter"/>
</dbReference>
<protein>
    <recommendedName>
        <fullName evidence="3">AB hydrolase-1 domain-containing protein</fullName>
    </recommendedName>
</protein>
<dbReference type="GO" id="GO:0005743">
    <property type="term" value="C:mitochondrial inner membrane"/>
    <property type="evidence" value="ECO:0007669"/>
    <property type="project" value="TreeGrafter"/>
</dbReference>
<dbReference type="GO" id="GO:0006654">
    <property type="term" value="P:phosphatidic acid biosynthetic process"/>
    <property type="evidence" value="ECO:0007669"/>
    <property type="project" value="TreeGrafter"/>
</dbReference>
<evidence type="ECO:0000259" key="3">
    <source>
        <dbReference type="Pfam" id="PF00561"/>
    </source>
</evidence>
<feature type="region of interest" description="Disordered" evidence="2">
    <location>
        <begin position="296"/>
        <end position="323"/>
    </location>
</feature>
<reference evidence="4 5" key="1">
    <citation type="submission" date="2013-05" db="EMBL/GenBank/DDBJ databases">
        <title>Drechslerella stenobrocha genome reveals carnivorous origination and mechanical trapping mechanism of predatory fungi.</title>
        <authorList>
            <person name="Liu X."/>
            <person name="Zhang W."/>
            <person name="Liu K."/>
        </authorList>
    </citation>
    <scope>NUCLEOTIDE SEQUENCE [LARGE SCALE GENOMIC DNA]</scope>
    <source>
        <strain evidence="4 5">248</strain>
    </source>
</reference>
<name>W7I3T8_9PEZI</name>
<dbReference type="Pfam" id="PF00561">
    <property type="entry name" value="Abhydrolase_1"/>
    <property type="match status" value="1"/>
</dbReference>
<proteinExistence type="inferred from homology"/>
<feature type="domain" description="AB hydrolase-1" evidence="3">
    <location>
        <begin position="117"/>
        <end position="236"/>
    </location>
</feature>
<evidence type="ECO:0000313" key="5">
    <source>
        <dbReference type="Proteomes" id="UP000024837"/>
    </source>
</evidence>
<dbReference type="PANTHER" id="PTHR42886">
    <property type="entry name" value="RE40534P-RELATED"/>
    <property type="match status" value="1"/>
</dbReference>
<evidence type="ECO:0000256" key="1">
    <source>
        <dbReference type="ARBA" id="ARBA00038097"/>
    </source>
</evidence>
<dbReference type="Proteomes" id="UP000024837">
    <property type="component" value="Unassembled WGS sequence"/>
</dbReference>
<evidence type="ECO:0000256" key="2">
    <source>
        <dbReference type="SAM" id="MobiDB-lite"/>
    </source>
</evidence>
<comment type="similarity">
    <text evidence="1">Belongs to the peptidase S33 family. ABHD4/ABHD5 subfamily.</text>
</comment>
<gene>
    <name evidence="4" type="ORF">DRE_07712</name>
</gene>
<accession>W7I3T8</accession>
<dbReference type="SUPFAM" id="SSF53474">
    <property type="entry name" value="alpha/beta-Hydrolases"/>
    <property type="match status" value="1"/>
</dbReference>
<dbReference type="GO" id="GO:0055088">
    <property type="term" value="P:lipid homeostasis"/>
    <property type="evidence" value="ECO:0007669"/>
    <property type="project" value="TreeGrafter"/>
</dbReference>
<feature type="compositionally biased region" description="Basic and acidic residues" evidence="2">
    <location>
        <begin position="309"/>
        <end position="322"/>
    </location>
</feature>
<keyword evidence="5" id="KW-1185">Reference proteome</keyword>
<organism evidence="4 5">
    <name type="scientific">Drechslerella stenobrocha 248</name>
    <dbReference type="NCBI Taxonomy" id="1043628"/>
    <lineage>
        <taxon>Eukaryota</taxon>
        <taxon>Fungi</taxon>
        <taxon>Dikarya</taxon>
        <taxon>Ascomycota</taxon>
        <taxon>Pezizomycotina</taxon>
        <taxon>Orbiliomycetes</taxon>
        <taxon>Orbiliales</taxon>
        <taxon>Orbiliaceae</taxon>
        <taxon>Drechslerella</taxon>
    </lineage>
</organism>
<dbReference type="GO" id="GO:0004623">
    <property type="term" value="F:phospholipase A2 activity"/>
    <property type="evidence" value="ECO:0007669"/>
    <property type="project" value="TreeGrafter"/>
</dbReference>
<dbReference type="HOGENOM" id="CLU_616809_0_0_1"/>
<dbReference type="PANTHER" id="PTHR42886:SF29">
    <property type="entry name" value="PUMMELIG, ISOFORM A"/>
    <property type="match status" value="1"/>
</dbReference>
<sequence>MAMDPTESAAPKQEERVRLPKNLFPLEYGKAFSQWWSGMTPAAAEASVLQFIPFYSSSLKPAMGAEASKADHTTPPLESSDDRVCASSEVRLSDPKNFLNEFSVTRPTAASADPHNLVILHGYGAGLGFFYKNFDALSRRSGWSMYALDLLGMGRSSRPHFKIHATDRIGKVREAESFFVDSLEDWRKARGLEKFTLMGHSLGGYLAVCYALKYPNRLQKLILVSPVGIPVDPHAWRGTHRSNACIHSTADNFLNNPSYAPPTAADFSPHALHPVRVVRYEFATLWDPSNPSKYGYASANRSRAAPRAGDSDGNRVPKNLRDRLKRSKGAVDLLHSLEEEVRRYAVSLWGCTDEHSVHSAPTTAATPLADAESSVVEEEMKDSEDEDIVFIPRMRTVQAVPGDAATGKAKGNGQELGLHIPVLSPPLEKSVFEAPPDDQRASFG</sequence>
<dbReference type="EMBL" id="KI966470">
    <property type="protein sequence ID" value="EWC43385.1"/>
    <property type="molecule type" value="Genomic_DNA"/>
</dbReference>
<dbReference type="AlphaFoldDB" id="W7I3T8"/>
<dbReference type="InterPro" id="IPR000073">
    <property type="entry name" value="AB_hydrolase_1"/>
</dbReference>
<dbReference type="Gene3D" id="3.40.50.1820">
    <property type="entry name" value="alpha/beta hydrolase"/>
    <property type="match status" value="1"/>
</dbReference>
<evidence type="ECO:0000313" key="4">
    <source>
        <dbReference type="EMBL" id="EWC43385.1"/>
    </source>
</evidence>
<dbReference type="OrthoDB" id="7457040at2759"/>
<feature type="compositionally biased region" description="Low complexity" evidence="2">
    <location>
        <begin position="297"/>
        <end position="308"/>
    </location>
</feature>